<evidence type="ECO:0000313" key="4">
    <source>
        <dbReference type="EMBL" id="GHJ86417.1"/>
    </source>
</evidence>
<feature type="compositionally biased region" description="Acidic residues" evidence="1">
    <location>
        <begin position="526"/>
        <end position="536"/>
    </location>
</feature>
<evidence type="ECO:0000256" key="2">
    <source>
        <dbReference type="SAM" id="Phobius"/>
    </source>
</evidence>
<name>A0A8H3TSK0_9TREE</name>
<keyword evidence="2" id="KW-1133">Transmembrane helix</keyword>
<feature type="transmembrane region" description="Helical" evidence="2">
    <location>
        <begin position="67"/>
        <end position="86"/>
    </location>
</feature>
<feature type="compositionally biased region" description="Low complexity" evidence="1">
    <location>
        <begin position="375"/>
        <end position="390"/>
    </location>
</feature>
<feature type="compositionally biased region" description="Basic and acidic residues" evidence="1">
    <location>
        <begin position="273"/>
        <end position="287"/>
    </location>
</feature>
<protein>
    <submittedName>
        <fullName evidence="4">Uncharacterized protein</fullName>
    </submittedName>
</protein>
<organism evidence="4 5">
    <name type="scientific">Naganishia liquefaciens</name>
    <dbReference type="NCBI Taxonomy" id="104408"/>
    <lineage>
        <taxon>Eukaryota</taxon>
        <taxon>Fungi</taxon>
        <taxon>Dikarya</taxon>
        <taxon>Basidiomycota</taxon>
        <taxon>Agaricomycotina</taxon>
        <taxon>Tremellomycetes</taxon>
        <taxon>Filobasidiales</taxon>
        <taxon>Filobasidiaceae</taxon>
        <taxon>Naganishia</taxon>
    </lineage>
</organism>
<dbReference type="Proteomes" id="UP000620104">
    <property type="component" value="Unassembled WGS sequence"/>
</dbReference>
<evidence type="ECO:0000313" key="5">
    <source>
        <dbReference type="Proteomes" id="UP000620104"/>
    </source>
</evidence>
<evidence type="ECO:0000256" key="1">
    <source>
        <dbReference type="SAM" id="MobiDB-lite"/>
    </source>
</evidence>
<dbReference type="AlphaFoldDB" id="A0A8H3TSK0"/>
<keyword evidence="2" id="KW-0812">Transmembrane</keyword>
<sequence length="687" mass="73691">MLWQIPALGFFWLLLFASNLCQDAFPSSTWPDYFEKASFLGTFAILGQALLWFIWECITFNGVDRLIAFLAVWLFETSVMILGPLLKHLSASCVAIYLAVRRTITNLAIVDCPQCRQCELPGAWPVCVGHQIEQAASSAVLQDPLGETHAGHDDLLDSDSKDGEKRVDGSKAISKRHGPYGMPDNWDDSDSDDAQDEDKGLESKSDPTSNSKCGEGEKKGEETKSAPAPRRRNRFGMPENCKGYWDSDSDDAQGEDKGMQSNPDRAAPSGLPDKGEAEAEKKKEIPKPKARVVHPSLTEGDLRNVLFIGKINRALGADVNRDKGDARSRTDQRAPSAETLGTTSGKSSPAELKEPSSMPASSDTPIGSLFAPSTVATASPSVAFPSAPVASPSPPFAAPSATLAPPSATVATPASAIASSTPNVTPSSPVVVPPSQIVVPSPPTVATASPTVASSSRTLQQQLQLQQQQRLQPQPQQQSSQPTLPLIETQVRPAERVTLGSVPGASAGQHAPTAPRNSKRSPWSFEDTDSDDEEEATNASDRPLQRRCINVPDIRTQAGDNVNALQARADAAHREAQDLPAQARAQGYRRNLDGDLPLLHDGTEQEVDPLPAAAPIEQRPHTPLEDHMAPNPLGDHAEAAREEAAKMIAELIPILEADQRRELDQTAAVGARIDSARASSTLGRRRE</sequence>
<feature type="signal peptide" evidence="3">
    <location>
        <begin position="1"/>
        <end position="21"/>
    </location>
</feature>
<feature type="compositionally biased region" description="Acidic residues" evidence="1">
    <location>
        <begin position="185"/>
        <end position="196"/>
    </location>
</feature>
<accession>A0A8H3TSK0</accession>
<feature type="transmembrane region" description="Helical" evidence="2">
    <location>
        <begin position="37"/>
        <end position="55"/>
    </location>
</feature>
<keyword evidence="3" id="KW-0732">Signal</keyword>
<proteinExistence type="predicted"/>
<feature type="region of interest" description="Disordered" evidence="1">
    <location>
        <begin position="148"/>
        <end position="550"/>
    </location>
</feature>
<evidence type="ECO:0000256" key="3">
    <source>
        <dbReference type="SAM" id="SignalP"/>
    </source>
</evidence>
<feature type="compositionally biased region" description="Low complexity" evidence="1">
    <location>
        <begin position="398"/>
        <end position="486"/>
    </location>
</feature>
<dbReference type="EMBL" id="BLZA01000018">
    <property type="protein sequence ID" value="GHJ86417.1"/>
    <property type="molecule type" value="Genomic_DNA"/>
</dbReference>
<reference evidence="4" key="1">
    <citation type="submission" date="2020-07" db="EMBL/GenBank/DDBJ databases">
        <title>Draft Genome Sequence of a Deep-Sea Yeast, Naganishia (Cryptococcus) liquefaciens strain N6.</title>
        <authorList>
            <person name="Han Y.W."/>
            <person name="Kajitani R."/>
            <person name="Morimoto H."/>
            <person name="Parhat M."/>
            <person name="Tsubouchi H."/>
            <person name="Bakenova O."/>
            <person name="Ogata M."/>
            <person name="Argunhan B."/>
            <person name="Aoki R."/>
            <person name="Kajiwara S."/>
            <person name="Itoh T."/>
            <person name="Iwasaki H."/>
        </authorList>
    </citation>
    <scope>NUCLEOTIDE SEQUENCE</scope>
    <source>
        <strain evidence="4">N6</strain>
    </source>
</reference>
<comment type="caution">
    <text evidence="4">The sequence shown here is derived from an EMBL/GenBank/DDBJ whole genome shotgun (WGS) entry which is preliminary data.</text>
</comment>
<gene>
    <name evidence="4" type="ORF">NliqN6_2819</name>
</gene>
<feature type="chain" id="PRO_5034566960" evidence="3">
    <location>
        <begin position="22"/>
        <end position="687"/>
    </location>
</feature>
<keyword evidence="5" id="KW-1185">Reference proteome</keyword>
<feature type="compositionally biased region" description="Basic and acidic residues" evidence="1">
    <location>
        <begin position="149"/>
        <end position="169"/>
    </location>
</feature>
<feature type="compositionally biased region" description="Basic and acidic residues" evidence="1">
    <location>
        <begin position="214"/>
        <end position="224"/>
    </location>
</feature>
<keyword evidence="2" id="KW-0472">Membrane</keyword>
<feature type="compositionally biased region" description="Basic and acidic residues" evidence="1">
    <location>
        <begin position="319"/>
        <end position="332"/>
    </location>
</feature>